<accession>A0AAV5DJA0</accession>
<dbReference type="EMBL" id="BQKI01000017">
    <property type="protein sequence ID" value="GJN10535.1"/>
    <property type="molecule type" value="Genomic_DNA"/>
</dbReference>
<dbReference type="AlphaFoldDB" id="A0AAV5DJA0"/>
<dbReference type="Proteomes" id="UP001054889">
    <property type="component" value="Unassembled WGS sequence"/>
</dbReference>
<evidence type="ECO:0000313" key="1">
    <source>
        <dbReference type="EMBL" id="GJN10535.1"/>
    </source>
</evidence>
<name>A0AAV5DJA0_ELECO</name>
<proteinExistence type="predicted"/>
<reference evidence="1" key="1">
    <citation type="journal article" date="2018" name="DNA Res.">
        <title>Multiple hybrid de novo genome assembly of finger millet, an orphan allotetraploid crop.</title>
        <authorList>
            <person name="Hatakeyama M."/>
            <person name="Aluri S."/>
            <person name="Balachadran M.T."/>
            <person name="Sivarajan S.R."/>
            <person name="Patrignani A."/>
            <person name="Gruter S."/>
            <person name="Poveda L."/>
            <person name="Shimizu-Inatsugi R."/>
            <person name="Baeten J."/>
            <person name="Francoijs K.J."/>
            <person name="Nataraja K.N."/>
            <person name="Reddy Y.A.N."/>
            <person name="Phadnis S."/>
            <person name="Ravikumar R.L."/>
            <person name="Schlapbach R."/>
            <person name="Sreeman S.M."/>
            <person name="Shimizu K.K."/>
        </authorList>
    </citation>
    <scope>NUCLEOTIDE SEQUENCE</scope>
</reference>
<protein>
    <recommendedName>
        <fullName evidence="3">Flavin-containing monooxygenase</fullName>
    </recommendedName>
</protein>
<keyword evidence="2" id="KW-1185">Reference proteome</keyword>
<organism evidence="1 2">
    <name type="scientific">Eleusine coracana subsp. coracana</name>
    <dbReference type="NCBI Taxonomy" id="191504"/>
    <lineage>
        <taxon>Eukaryota</taxon>
        <taxon>Viridiplantae</taxon>
        <taxon>Streptophyta</taxon>
        <taxon>Embryophyta</taxon>
        <taxon>Tracheophyta</taxon>
        <taxon>Spermatophyta</taxon>
        <taxon>Magnoliopsida</taxon>
        <taxon>Liliopsida</taxon>
        <taxon>Poales</taxon>
        <taxon>Poaceae</taxon>
        <taxon>PACMAD clade</taxon>
        <taxon>Chloridoideae</taxon>
        <taxon>Cynodonteae</taxon>
        <taxon>Eleusininae</taxon>
        <taxon>Eleusine</taxon>
    </lineage>
</organism>
<dbReference type="InterPro" id="IPR036188">
    <property type="entry name" value="FAD/NAD-bd_sf"/>
</dbReference>
<sequence>MKRKASGPACVRGDVVVVVGGHESGKDISAMSPWTCTSASSPSPTALPRAVSRHHNLHLHPQIERRGRSHLAADSMIYCTGYRYSFPFLDAGGRYSIPRPPLVGS</sequence>
<evidence type="ECO:0000313" key="2">
    <source>
        <dbReference type="Proteomes" id="UP001054889"/>
    </source>
</evidence>
<gene>
    <name evidence="1" type="primary">ga28634</name>
    <name evidence="1" type="ORF">PR202_ga28634</name>
</gene>
<evidence type="ECO:0008006" key="3">
    <source>
        <dbReference type="Google" id="ProtNLM"/>
    </source>
</evidence>
<dbReference type="Gene3D" id="3.50.50.60">
    <property type="entry name" value="FAD/NAD(P)-binding domain"/>
    <property type="match status" value="2"/>
</dbReference>
<reference evidence="1" key="2">
    <citation type="submission" date="2021-12" db="EMBL/GenBank/DDBJ databases">
        <title>Resequencing data analysis of finger millet.</title>
        <authorList>
            <person name="Hatakeyama M."/>
            <person name="Aluri S."/>
            <person name="Balachadran M.T."/>
            <person name="Sivarajan S.R."/>
            <person name="Poveda L."/>
            <person name="Shimizu-Inatsugi R."/>
            <person name="Schlapbach R."/>
            <person name="Sreeman S.M."/>
            <person name="Shimizu K.K."/>
        </authorList>
    </citation>
    <scope>NUCLEOTIDE SEQUENCE</scope>
</reference>
<comment type="caution">
    <text evidence="1">The sequence shown here is derived from an EMBL/GenBank/DDBJ whole genome shotgun (WGS) entry which is preliminary data.</text>
</comment>